<dbReference type="PANTHER" id="PTHR42643">
    <property type="entry name" value="IONOTROPIC RECEPTOR 20A-RELATED"/>
    <property type="match status" value="1"/>
</dbReference>
<proteinExistence type="predicted"/>
<keyword evidence="10" id="KW-1185">Reference proteome</keyword>
<feature type="transmembrane region" description="Helical" evidence="8">
    <location>
        <begin position="381"/>
        <end position="404"/>
    </location>
</feature>
<evidence type="ECO:0000256" key="6">
    <source>
        <dbReference type="ARBA" id="ARBA00023170"/>
    </source>
</evidence>
<feature type="transmembrane region" description="Helical" evidence="8">
    <location>
        <begin position="569"/>
        <end position="590"/>
    </location>
</feature>
<gene>
    <name evidence="9" type="ORF">L9F63_018532</name>
</gene>
<reference evidence="9" key="1">
    <citation type="journal article" date="2023" name="IScience">
        <title>Live-bearing cockroach genome reveals convergent evolutionary mechanisms linked to viviparity in insects and beyond.</title>
        <authorList>
            <person name="Fouks B."/>
            <person name="Harrison M.C."/>
            <person name="Mikhailova A.A."/>
            <person name="Marchal E."/>
            <person name="English S."/>
            <person name="Carruthers M."/>
            <person name="Jennings E.C."/>
            <person name="Chiamaka E.L."/>
            <person name="Frigard R.A."/>
            <person name="Pippel M."/>
            <person name="Attardo G.M."/>
            <person name="Benoit J.B."/>
            <person name="Bornberg-Bauer E."/>
            <person name="Tobe S.S."/>
        </authorList>
    </citation>
    <scope>NUCLEOTIDE SEQUENCE</scope>
    <source>
        <strain evidence="9">Stay&amp;Tobe</strain>
    </source>
</reference>
<evidence type="ECO:0000256" key="4">
    <source>
        <dbReference type="ARBA" id="ARBA00022989"/>
    </source>
</evidence>
<keyword evidence="7" id="KW-0325">Glycoprotein</keyword>
<dbReference type="Gene3D" id="1.10.287.70">
    <property type="match status" value="1"/>
</dbReference>
<comment type="caution">
    <text evidence="9">The sequence shown here is derived from an EMBL/GenBank/DDBJ whole genome shotgun (WGS) entry which is preliminary data.</text>
</comment>
<keyword evidence="4 8" id="KW-1133">Transmembrane helix</keyword>
<comment type="subcellular location">
    <subcellularLocation>
        <location evidence="1">Cell membrane</location>
        <topology evidence="1">Multi-pass membrane protein</topology>
    </subcellularLocation>
</comment>
<keyword evidence="2" id="KW-1003">Cell membrane</keyword>
<evidence type="ECO:0000256" key="5">
    <source>
        <dbReference type="ARBA" id="ARBA00023136"/>
    </source>
</evidence>
<dbReference type="InterPro" id="IPR052192">
    <property type="entry name" value="Insect_Ionotropic_Sensory_Rcpt"/>
</dbReference>
<evidence type="ECO:0000313" key="9">
    <source>
        <dbReference type="EMBL" id="KAJ9588105.1"/>
    </source>
</evidence>
<protein>
    <submittedName>
        <fullName evidence="9">Uncharacterized protein</fullName>
    </submittedName>
</protein>
<evidence type="ECO:0000256" key="1">
    <source>
        <dbReference type="ARBA" id="ARBA00004651"/>
    </source>
</evidence>
<keyword evidence="3 8" id="KW-0812">Transmembrane</keyword>
<evidence type="ECO:0000313" key="10">
    <source>
        <dbReference type="Proteomes" id="UP001233999"/>
    </source>
</evidence>
<reference evidence="9" key="2">
    <citation type="submission" date="2023-05" db="EMBL/GenBank/DDBJ databases">
        <authorList>
            <person name="Fouks B."/>
        </authorList>
    </citation>
    <scope>NUCLEOTIDE SEQUENCE</scope>
    <source>
        <strain evidence="9">Stay&amp;Tobe</strain>
        <tissue evidence="9">Testes</tissue>
    </source>
</reference>
<keyword evidence="5 8" id="KW-0472">Membrane</keyword>
<evidence type="ECO:0000256" key="3">
    <source>
        <dbReference type="ARBA" id="ARBA00022692"/>
    </source>
</evidence>
<accession>A0AAD7ZWR7</accession>
<organism evidence="9 10">
    <name type="scientific">Diploptera punctata</name>
    <name type="common">Pacific beetle cockroach</name>
    <dbReference type="NCBI Taxonomy" id="6984"/>
    <lineage>
        <taxon>Eukaryota</taxon>
        <taxon>Metazoa</taxon>
        <taxon>Ecdysozoa</taxon>
        <taxon>Arthropoda</taxon>
        <taxon>Hexapoda</taxon>
        <taxon>Insecta</taxon>
        <taxon>Pterygota</taxon>
        <taxon>Neoptera</taxon>
        <taxon>Polyneoptera</taxon>
        <taxon>Dictyoptera</taxon>
        <taxon>Blattodea</taxon>
        <taxon>Blaberoidea</taxon>
        <taxon>Blaberidae</taxon>
        <taxon>Diplopterinae</taxon>
        <taxon>Diploptera</taxon>
    </lineage>
</organism>
<dbReference type="AlphaFoldDB" id="A0AAD7ZWR7"/>
<feature type="transmembrane region" description="Helical" evidence="8">
    <location>
        <begin position="327"/>
        <end position="345"/>
    </location>
</feature>
<evidence type="ECO:0000256" key="8">
    <source>
        <dbReference type="SAM" id="Phobius"/>
    </source>
</evidence>
<keyword evidence="6" id="KW-0675">Receptor</keyword>
<dbReference type="EMBL" id="JASPKZ010005712">
    <property type="protein sequence ID" value="KAJ9588105.1"/>
    <property type="molecule type" value="Genomic_DNA"/>
</dbReference>
<dbReference type="PANTHER" id="PTHR42643:SF24">
    <property type="entry name" value="IONOTROPIC RECEPTOR 60A"/>
    <property type="match status" value="1"/>
</dbReference>
<evidence type="ECO:0000256" key="7">
    <source>
        <dbReference type="ARBA" id="ARBA00023180"/>
    </source>
</evidence>
<sequence length="599" mass="70225">MIIPHEYHINVYYPQQPKLRTKRSFQNDSTICSHETRFFGYQEIRFDRTKFIDAYLNYVYQVHCKFQLDFKNNLYKDIENKILKTINSISSWTITVDDYESNCRHESEKIDGFVFIIEGNGVQRTHSIRRLISNLYLHKAKIIIIIFGITPDINYIFAFLNDFSLRNFLVIYHDTNKYLNLLSWPSDECGNLIPVPIYSNCSKNMYISNEVYKPQVNKSSRKCEFHVRGFHNPPFSISTSNSTVTDGIELKLISIIANKLDIETKHITEIGDSRRKMIMLGTPFGLQSTNTMKYMSRYYTETYTWVVARFVSHPHWSNITKVFKTETWLFIILSLIFVSVTMKCVNTSKNADIFKCIFTSWGVFLNIPVDEISKKVTVRIIFITWILISIAFTTVFQAFMTSFYTDPGRRHQINTFYGLERSNLQLALTEKILIHHNGLYYANKHTFLMFSDDCQLLEFCFHNSSVAALTTEERFLYNSRLHFHDVSTTFYRMFTEDVVSFHRTLNMYARNPFVEAVKNITVSLVEGGIVDKIVETFVDPSGWTRGKRMGKTYVHDYVPMSMLHLTSPFIYLVFGYLLGITVFILEFISFNNIFPMCMH</sequence>
<dbReference type="GO" id="GO:0005886">
    <property type="term" value="C:plasma membrane"/>
    <property type="evidence" value="ECO:0007669"/>
    <property type="project" value="UniProtKB-SubCell"/>
</dbReference>
<name>A0AAD7ZWR7_DIPPU</name>
<dbReference type="Proteomes" id="UP001233999">
    <property type="component" value="Unassembled WGS sequence"/>
</dbReference>
<evidence type="ECO:0000256" key="2">
    <source>
        <dbReference type="ARBA" id="ARBA00022475"/>
    </source>
</evidence>